<evidence type="ECO:0000256" key="1">
    <source>
        <dbReference type="SAM" id="MobiDB-lite"/>
    </source>
</evidence>
<sequence length="236" mass="25910">MPEKETEPGNDTMFVDCTTGEIDCLEGSSGNDTRTSGIRIEKKCPLNKTEATDNGIIKCDRTNASEDGSKPRPEYVAGDNSTRSFKLPLQPILVGIGAFVVVCIIVASARTLVRWSKGKGSIRNPDNIEANDATHSRDTNECVEMPETSVDMDASHDLENDYVKLQTREDSMMARKPITAIKSKHAESSLIYADLDIDHLQKACVVPIPGPRPNRRKEATVYDDIDFSKTKSAGPH</sequence>
<feature type="transmembrane region" description="Helical" evidence="2">
    <location>
        <begin position="92"/>
        <end position="113"/>
    </location>
</feature>
<protein>
    <submittedName>
        <fullName evidence="3">Uncharacterized protein</fullName>
    </submittedName>
</protein>
<organism evidence="3 4">
    <name type="scientific">Mya arenaria</name>
    <name type="common">Soft-shell clam</name>
    <dbReference type="NCBI Taxonomy" id="6604"/>
    <lineage>
        <taxon>Eukaryota</taxon>
        <taxon>Metazoa</taxon>
        <taxon>Spiralia</taxon>
        <taxon>Lophotrochozoa</taxon>
        <taxon>Mollusca</taxon>
        <taxon>Bivalvia</taxon>
        <taxon>Autobranchia</taxon>
        <taxon>Heteroconchia</taxon>
        <taxon>Euheterodonta</taxon>
        <taxon>Imparidentia</taxon>
        <taxon>Neoheterodontei</taxon>
        <taxon>Myida</taxon>
        <taxon>Myoidea</taxon>
        <taxon>Myidae</taxon>
        <taxon>Mya</taxon>
    </lineage>
</organism>
<dbReference type="EMBL" id="CP111016">
    <property type="protein sequence ID" value="WAR06550.1"/>
    <property type="molecule type" value="Genomic_DNA"/>
</dbReference>
<proteinExistence type="predicted"/>
<gene>
    <name evidence="3" type="ORF">MAR_021919</name>
</gene>
<keyword evidence="2" id="KW-0812">Transmembrane</keyword>
<keyword evidence="4" id="KW-1185">Reference proteome</keyword>
<name>A0ABY7EC09_MYAAR</name>
<reference evidence="3" key="1">
    <citation type="submission" date="2022-11" db="EMBL/GenBank/DDBJ databases">
        <title>Centuries of genome instability and evolution in soft-shell clam transmissible cancer (bioRxiv).</title>
        <authorList>
            <person name="Hart S.F.M."/>
            <person name="Yonemitsu M.A."/>
            <person name="Giersch R.M."/>
            <person name="Beal B.F."/>
            <person name="Arriagada G."/>
            <person name="Davis B.W."/>
            <person name="Ostrander E.A."/>
            <person name="Goff S.P."/>
            <person name="Metzger M.J."/>
        </authorList>
    </citation>
    <scope>NUCLEOTIDE SEQUENCE</scope>
    <source>
        <strain evidence="3">MELC-2E11</strain>
        <tissue evidence="3">Siphon/mantle</tissue>
    </source>
</reference>
<keyword evidence="2" id="KW-0472">Membrane</keyword>
<keyword evidence="2" id="KW-1133">Transmembrane helix</keyword>
<evidence type="ECO:0000313" key="4">
    <source>
        <dbReference type="Proteomes" id="UP001164746"/>
    </source>
</evidence>
<evidence type="ECO:0000256" key="2">
    <source>
        <dbReference type="SAM" id="Phobius"/>
    </source>
</evidence>
<accession>A0ABY7EC09</accession>
<evidence type="ECO:0000313" key="3">
    <source>
        <dbReference type="EMBL" id="WAR06550.1"/>
    </source>
</evidence>
<feature type="region of interest" description="Disordered" evidence="1">
    <location>
        <begin position="58"/>
        <end position="79"/>
    </location>
</feature>
<feature type="region of interest" description="Disordered" evidence="1">
    <location>
        <begin position="208"/>
        <end position="236"/>
    </location>
</feature>
<feature type="compositionally biased region" description="Basic and acidic residues" evidence="1">
    <location>
        <begin position="58"/>
        <end position="73"/>
    </location>
</feature>
<dbReference type="Proteomes" id="UP001164746">
    <property type="component" value="Chromosome 5"/>
</dbReference>